<keyword evidence="2" id="KW-1185">Reference proteome</keyword>
<protein>
    <submittedName>
        <fullName evidence="1">Uncharacterized protein</fullName>
    </submittedName>
</protein>
<comment type="caution">
    <text evidence="1">The sequence shown here is derived from an EMBL/GenBank/DDBJ whole genome shotgun (WGS) entry which is preliminary data.</text>
</comment>
<evidence type="ECO:0000313" key="1">
    <source>
        <dbReference type="EMBL" id="KAK7408134.1"/>
    </source>
</evidence>
<reference evidence="1 2" key="1">
    <citation type="journal article" date="2025" name="Microbiol. Resour. Announc.">
        <title>Draft genome sequences for Neonectria magnoliae and Neonectria punicea, canker pathogens of Liriodendron tulipifera and Acer saccharum in West Virginia.</title>
        <authorList>
            <person name="Petronek H.M."/>
            <person name="Kasson M.T."/>
            <person name="Metheny A.M."/>
            <person name="Stauder C.M."/>
            <person name="Lovett B."/>
            <person name="Lynch S.C."/>
            <person name="Garnas J.R."/>
            <person name="Kasson L.R."/>
            <person name="Stajich J.E."/>
        </authorList>
    </citation>
    <scope>NUCLEOTIDE SEQUENCE [LARGE SCALE GENOMIC DNA]</scope>
    <source>
        <strain evidence="1 2">NRRL 64653</strain>
    </source>
</reference>
<organism evidence="1 2">
    <name type="scientific">Neonectria punicea</name>
    <dbReference type="NCBI Taxonomy" id="979145"/>
    <lineage>
        <taxon>Eukaryota</taxon>
        <taxon>Fungi</taxon>
        <taxon>Dikarya</taxon>
        <taxon>Ascomycota</taxon>
        <taxon>Pezizomycotina</taxon>
        <taxon>Sordariomycetes</taxon>
        <taxon>Hypocreomycetidae</taxon>
        <taxon>Hypocreales</taxon>
        <taxon>Nectriaceae</taxon>
        <taxon>Neonectria</taxon>
    </lineage>
</organism>
<sequence>MITVGQAFACSEKKDHVFAMIGLSTNYVDKNARANSSYFPKPDYGLSVDEVFTRATLWSLIDRQSLSVLSLSCKRDAGSTLPSWVPDLSTLEPIGYISHDGSGFFQAGGSSKPVIDVVNQRILRLDGYVVDHVDSLLPFADLPPIQAELLTKNKDGLPVDFLRWLGSCEAFATGSASGLTNAQFETFWCTMTRDCDAIGERASSDQI</sequence>
<dbReference type="PANTHER" id="PTHR24148:SF64">
    <property type="entry name" value="HETEROKARYON INCOMPATIBILITY DOMAIN-CONTAINING PROTEIN"/>
    <property type="match status" value="1"/>
</dbReference>
<dbReference type="PANTHER" id="PTHR24148">
    <property type="entry name" value="ANKYRIN REPEAT DOMAIN-CONTAINING PROTEIN 39 HOMOLOG-RELATED"/>
    <property type="match status" value="1"/>
</dbReference>
<evidence type="ECO:0000313" key="2">
    <source>
        <dbReference type="Proteomes" id="UP001498476"/>
    </source>
</evidence>
<dbReference type="Proteomes" id="UP001498476">
    <property type="component" value="Unassembled WGS sequence"/>
</dbReference>
<dbReference type="EMBL" id="JAZAVJ010000198">
    <property type="protein sequence ID" value="KAK7408134.1"/>
    <property type="molecule type" value="Genomic_DNA"/>
</dbReference>
<gene>
    <name evidence="1" type="ORF">QQX98_009725</name>
</gene>
<dbReference type="InterPro" id="IPR052895">
    <property type="entry name" value="HetReg/Transcr_Mod"/>
</dbReference>
<proteinExistence type="predicted"/>
<name>A0ABR1GRV8_9HYPO</name>
<accession>A0ABR1GRV8</accession>